<reference evidence="2 3" key="1">
    <citation type="submission" date="2024-01" db="EMBL/GenBank/DDBJ databases">
        <title>A telomere-to-telomere, gap-free genome of sweet tea (Lithocarpus litseifolius).</title>
        <authorList>
            <person name="Zhou J."/>
        </authorList>
    </citation>
    <scope>NUCLEOTIDE SEQUENCE [LARGE SCALE GENOMIC DNA]</scope>
    <source>
        <strain evidence="2">Zhou-2022a</strain>
        <tissue evidence="2">Leaf</tissue>
    </source>
</reference>
<name>A0AAW2CIW0_9ROSI</name>
<protein>
    <recommendedName>
        <fullName evidence="4">Zinc finger GRF-type domain-containing protein</fullName>
    </recommendedName>
</protein>
<evidence type="ECO:0000256" key="1">
    <source>
        <dbReference type="SAM" id="MobiDB-lite"/>
    </source>
</evidence>
<proteinExistence type="predicted"/>
<gene>
    <name evidence="2" type="ORF">SO802_017757</name>
</gene>
<accession>A0AAW2CIW0</accession>
<dbReference type="EMBL" id="JAZDWU010000006">
    <property type="protein sequence ID" value="KAK9998154.1"/>
    <property type="molecule type" value="Genomic_DNA"/>
</dbReference>
<comment type="caution">
    <text evidence="2">The sequence shown here is derived from an EMBL/GenBank/DDBJ whole genome shotgun (WGS) entry which is preliminary data.</text>
</comment>
<keyword evidence="3" id="KW-1185">Reference proteome</keyword>
<dbReference type="AlphaFoldDB" id="A0AAW2CIW0"/>
<sequence>MSYSSYYSGSSHHSCSVDHCQLWTTLTLNNFGRRFYGCNYYDVDDEPTCKYFRWLDGKTCKRGSEVAPIVLARLSMYKNQARVAEENEKEANDRETTAIEREKVTKQREEKARVR</sequence>
<organism evidence="2 3">
    <name type="scientific">Lithocarpus litseifolius</name>
    <dbReference type="NCBI Taxonomy" id="425828"/>
    <lineage>
        <taxon>Eukaryota</taxon>
        <taxon>Viridiplantae</taxon>
        <taxon>Streptophyta</taxon>
        <taxon>Embryophyta</taxon>
        <taxon>Tracheophyta</taxon>
        <taxon>Spermatophyta</taxon>
        <taxon>Magnoliopsida</taxon>
        <taxon>eudicotyledons</taxon>
        <taxon>Gunneridae</taxon>
        <taxon>Pentapetalae</taxon>
        <taxon>rosids</taxon>
        <taxon>fabids</taxon>
        <taxon>Fagales</taxon>
        <taxon>Fagaceae</taxon>
        <taxon>Lithocarpus</taxon>
    </lineage>
</organism>
<feature type="region of interest" description="Disordered" evidence="1">
    <location>
        <begin position="84"/>
        <end position="115"/>
    </location>
</feature>
<evidence type="ECO:0008006" key="4">
    <source>
        <dbReference type="Google" id="ProtNLM"/>
    </source>
</evidence>
<dbReference type="Proteomes" id="UP001459277">
    <property type="component" value="Unassembled WGS sequence"/>
</dbReference>
<evidence type="ECO:0000313" key="2">
    <source>
        <dbReference type="EMBL" id="KAK9998154.1"/>
    </source>
</evidence>
<evidence type="ECO:0000313" key="3">
    <source>
        <dbReference type="Proteomes" id="UP001459277"/>
    </source>
</evidence>